<keyword evidence="3" id="KW-1185">Reference proteome</keyword>
<reference evidence="2 3" key="1">
    <citation type="submission" date="2019-09" db="EMBL/GenBank/DDBJ databases">
        <title>Isolation and identification of active actinomycetes.</title>
        <authorList>
            <person name="Yu Z."/>
            <person name="Han C."/>
            <person name="Yu B."/>
        </authorList>
    </citation>
    <scope>NUCLEOTIDE SEQUENCE [LARGE SCALE GENOMIC DNA]</scope>
    <source>
        <strain evidence="2 3">NEAU-H2</strain>
    </source>
</reference>
<evidence type="ECO:0000313" key="2">
    <source>
        <dbReference type="EMBL" id="KAB1988306.1"/>
    </source>
</evidence>
<protein>
    <submittedName>
        <fullName evidence="2">Uncharacterized protein</fullName>
    </submittedName>
</protein>
<dbReference type="RefSeq" id="WP_151469619.1">
    <property type="nucleotide sequence ID" value="NZ_WBKG01000009.1"/>
</dbReference>
<evidence type="ECO:0000256" key="1">
    <source>
        <dbReference type="SAM" id="MobiDB-lite"/>
    </source>
</evidence>
<dbReference type="EMBL" id="WBKG01000009">
    <property type="protein sequence ID" value="KAB1988306.1"/>
    <property type="molecule type" value="Genomic_DNA"/>
</dbReference>
<dbReference type="Proteomes" id="UP000442990">
    <property type="component" value="Unassembled WGS sequence"/>
</dbReference>
<comment type="caution">
    <text evidence="2">The sequence shown here is derived from an EMBL/GenBank/DDBJ whole genome shotgun (WGS) entry which is preliminary data.</text>
</comment>
<evidence type="ECO:0000313" key="3">
    <source>
        <dbReference type="Proteomes" id="UP000442990"/>
    </source>
</evidence>
<dbReference type="AlphaFoldDB" id="A0A7J5DI13"/>
<feature type="region of interest" description="Disordered" evidence="1">
    <location>
        <begin position="1"/>
        <end position="29"/>
    </location>
</feature>
<sequence length="273" mass="29755">MNELMYVPDAEDDWEPATEPPGGPNPARQASMFQCAAGPLCSFAFLSVDLDAVARRLRLTLETSWDGHGRVRAAFFVLDGTDFVATHHEGDAPGTHIWTRKGGPVDSAARADSLLVALGVGPEVVSYSTWGFGTDLSAVPPAWRRAGRVTRKPVRSHQDFWEDFKTYPGKFVARVNFESVTGFLNGYNFASAGDLLNGFQEWLAAKLGFGGNLIWMALVLKFAFPEGRPAQPWSPEDDQHAVDQLLELLDEYFGSLAGGPRADGEPQPTPQSS</sequence>
<proteinExistence type="predicted"/>
<organism evidence="2 3">
    <name type="scientific">Streptomyces triticiradicis</name>
    <dbReference type="NCBI Taxonomy" id="2651189"/>
    <lineage>
        <taxon>Bacteria</taxon>
        <taxon>Bacillati</taxon>
        <taxon>Actinomycetota</taxon>
        <taxon>Actinomycetes</taxon>
        <taxon>Kitasatosporales</taxon>
        <taxon>Streptomycetaceae</taxon>
        <taxon>Streptomyces</taxon>
    </lineage>
</organism>
<accession>A0A7J5DI13</accession>
<gene>
    <name evidence="2" type="ORF">F8144_13990</name>
</gene>
<name>A0A7J5DI13_9ACTN</name>